<sequence length="437" mass="48874">MVLRHGQVIAEGTWSPYDEEHPHILNSLSKSFTSTAIGLAIEEGKLSLDDAVISFFPEYMTEEIEKNMANLKVRHLLSMSTGHDEDTTPYLRRSNDWVREFLSIPIVHEPGTHFLYNTGATYMLSAILTKVTGMKLLDYLQPRLFEPLGMSDITTTTCPKGIHFGGAGMSVKIEDIAKFGLLYLQKGVWEGKQIIPSHWVEEATSKQISNGNDVNNDWAQGYGYQFWRCRHGAYRGDGAFGQYCIVMPEQDAVVAITAGVMDMGDILNLVWIHLLPGMTEPIEGQQADLDQKLASLTYEPPRLLTTSPNIYKWSGKQFEAQANDAGITALSFRFGEENAAFVFQDSEGEHEIQIGYGEWNESEYSIAGQKVKAAVSGIWRNRNTFEMTVRLLGTPFCDTWTCDFINGGVRINVSRNIWTVPGLSDMALVPTITGYIQ</sequence>
<dbReference type="InterPro" id="IPR001466">
    <property type="entry name" value="Beta-lactam-related"/>
</dbReference>
<comment type="caution">
    <text evidence="2">The sequence shown here is derived from an EMBL/GenBank/DDBJ whole genome shotgun (WGS) entry which is preliminary data.</text>
</comment>
<evidence type="ECO:0000313" key="2">
    <source>
        <dbReference type="EMBL" id="MBS4196025.1"/>
    </source>
</evidence>
<accession>A0A942YI28</accession>
<reference evidence="2 3" key="1">
    <citation type="submission" date="2021-05" db="EMBL/GenBank/DDBJ databases">
        <title>Novel Bacillus species.</title>
        <authorList>
            <person name="Liu G."/>
        </authorList>
    </citation>
    <scope>NUCLEOTIDE SEQUENCE [LARGE SCALE GENOMIC DNA]</scope>
    <source>
        <strain evidence="3">FJAT-49780</strain>
    </source>
</reference>
<dbReference type="PANTHER" id="PTHR43283:SF7">
    <property type="entry name" value="BETA-LACTAMASE-RELATED DOMAIN-CONTAINING PROTEIN"/>
    <property type="match status" value="1"/>
</dbReference>
<keyword evidence="3" id="KW-1185">Reference proteome</keyword>
<dbReference type="PANTHER" id="PTHR43283">
    <property type="entry name" value="BETA-LACTAMASE-RELATED"/>
    <property type="match status" value="1"/>
</dbReference>
<organism evidence="2 3">
    <name type="scientific">Lederbergia citri</name>
    <dbReference type="NCBI Taxonomy" id="2833580"/>
    <lineage>
        <taxon>Bacteria</taxon>
        <taxon>Bacillati</taxon>
        <taxon>Bacillota</taxon>
        <taxon>Bacilli</taxon>
        <taxon>Bacillales</taxon>
        <taxon>Bacillaceae</taxon>
        <taxon>Lederbergia</taxon>
    </lineage>
</organism>
<evidence type="ECO:0000259" key="1">
    <source>
        <dbReference type="Pfam" id="PF00144"/>
    </source>
</evidence>
<dbReference type="GO" id="GO:0016787">
    <property type="term" value="F:hydrolase activity"/>
    <property type="evidence" value="ECO:0007669"/>
    <property type="project" value="UniProtKB-KW"/>
</dbReference>
<evidence type="ECO:0000313" key="3">
    <source>
        <dbReference type="Proteomes" id="UP000681414"/>
    </source>
</evidence>
<dbReference type="Proteomes" id="UP000681414">
    <property type="component" value="Unassembled WGS sequence"/>
</dbReference>
<feature type="domain" description="Beta-lactamase-related" evidence="1">
    <location>
        <begin position="1"/>
        <end position="257"/>
    </location>
</feature>
<dbReference type="SUPFAM" id="SSF56601">
    <property type="entry name" value="beta-lactamase/transpeptidase-like"/>
    <property type="match status" value="1"/>
</dbReference>
<dbReference type="AlphaFoldDB" id="A0A942YI28"/>
<dbReference type="EMBL" id="JAGYPG010000002">
    <property type="protein sequence ID" value="MBS4196025.1"/>
    <property type="molecule type" value="Genomic_DNA"/>
</dbReference>
<dbReference type="InterPro" id="IPR012338">
    <property type="entry name" value="Beta-lactam/transpept-like"/>
</dbReference>
<dbReference type="Gene3D" id="3.40.710.10">
    <property type="entry name" value="DD-peptidase/beta-lactamase superfamily"/>
    <property type="match status" value="1"/>
</dbReference>
<dbReference type="Pfam" id="PF00144">
    <property type="entry name" value="Beta-lactamase"/>
    <property type="match status" value="1"/>
</dbReference>
<dbReference type="InterPro" id="IPR050789">
    <property type="entry name" value="Diverse_Enzym_Activities"/>
</dbReference>
<protein>
    <submittedName>
        <fullName evidence="2">Serine hydrolase</fullName>
    </submittedName>
</protein>
<proteinExistence type="predicted"/>
<gene>
    <name evidence="2" type="ORF">KHA97_13245</name>
</gene>
<name>A0A942YI28_9BACI</name>
<keyword evidence="2" id="KW-0378">Hydrolase</keyword>